<feature type="domain" description="Integrase catalytic" evidence="2">
    <location>
        <begin position="1"/>
        <end position="121"/>
    </location>
</feature>
<dbReference type="InterPro" id="IPR036397">
    <property type="entry name" value="RNaseH_sf"/>
</dbReference>
<evidence type="ECO:0000259" key="2">
    <source>
        <dbReference type="PROSITE" id="PS50994"/>
    </source>
</evidence>
<dbReference type="Gene3D" id="3.30.420.10">
    <property type="entry name" value="Ribonuclease H-like superfamily/Ribonuclease H"/>
    <property type="match status" value="1"/>
</dbReference>
<sequence length="146" mass="16483">MKYGTDARKVNSTFMSVFARFGLPDVVVTDGGPPFNSKEFTDFMERHGVKVMKSPPYNPSSNGQAERMVRVVKESLKKFLLDPELSSASTEDLVSYFLFGYRNSCLEEDSKFPSERLWAQGRPGGGSGSEETEVRYPRYDEEANTR</sequence>
<dbReference type="GeneID" id="134290150"/>
<keyword evidence="4" id="KW-1185">Reference proteome</keyword>
<evidence type="ECO:0000313" key="3">
    <source>
        <dbReference type="EnsemblMetazoa" id="AALFPA23_005186.P6557"/>
    </source>
</evidence>
<dbReference type="InterPro" id="IPR050951">
    <property type="entry name" value="Retrovirus_Pol_polyprotein"/>
</dbReference>
<dbReference type="InterPro" id="IPR012337">
    <property type="entry name" value="RNaseH-like_sf"/>
</dbReference>
<dbReference type="EnsemblMetazoa" id="AALFPA23_005186.R6557">
    <property type="protein sequence ID" value="AALFPA23_005186.P6557"/>
    <property type="gene ID" value="AALFPA23_005186"/>
</dbReference>
<proteinExistence type="predicted"/>
<reference evidence="3" key="2">
    <citation type="submission" date="2025-05" db="UniProtKB">
        <authorList>
            <consortium name="EnsemblMetazoa"/>
        </authorList>
    </citation>
    <scope>IDENTIFICATION</scope>
    <source>
        <strain evidence="3">Foshan</strain>
    </source>
</reference>
<organism evidence="3 4">
    <name type="scientific">Aedes albopictus</name>
    <name type="common">Asian tiger mosquito</name>
    <name type="synonym">Stegomyia albopicta</name>
    <dbReference type="NCBI Taxonomy" id="7160"/>
    <lineage>
        <taxon>Eukaryota</taxon>
        <taxon>Metazoa</taxon>
        <taxon>Ecdysozoa</taxon>
        <taxon>Arthropoda</taxon>
        <taxon>Hexapoda</taxon>
        <taxon>Insecta</taxon>
        <taxon>Pterygota</taxon>
        <taxon>Neoptera</taxon>
        <taxon>Endopterygota</taxon>
        <taxon>Diptera</taxon>
        <taxon>Nematocera</taxon>
        <taxon>Culicoidea</taxon>
        <taxon>Culicidae</taxon>
        <taxon>Culicinae</taxon>
        <taxon>Aedini</taxon>
        <taxon>Aedes</taxon>
        <taxon>Stegomyia</taxon>
    </lineage>
</organism>
<reference evidence="4" key="1">
    <citation type="journal article" date="2015" name="Proc. Natl. Acad. Sci. U.S.A.">
        <title>Genome sequence of the Asian Tiger mosquito, Aedes albopictus, reveals insights into its biology, genetics, and evolution.</title>
        <authorList>
            <person name="Chen X.G."/>
            <person name="Jiang X."/>
            <person name="Gu J."/>
            <person name="Xu M."/>
            <person name="Wu Y."/>
            <person name="Deng Y."/>
            <person name="Zhang C."/>
            <person name="Bonizzoni M."/>
            <person name="Dermauw W."/>
            <person name="Vontas J."/>
            <person name="Armbruster P."/>
            <person name="Huang X."/>
            <person name="Yang Y."/>
            <person name="Zhang H."/>
            <person name="He W."/>
            <person name="Peng H."/>
            <person name="Liu Y."/>
            <person name="Wu K."/>
            <person name="Chen J."/>
            <person name="Lirakis M."/>
            <person name="Topalis P."/>
            <person name="Van Leeuwen T."/>
            <person name="Hall A.B."/>
            <person name="Jiang X."/>
            <person name="Thorpe C."/>
            <person name="Mueller R.L."/>
            <person name="Sun C."/>
            <person name="Waterhouse R.M."/>
            <person name="Yan G."/>
            <person name="Tu Z.J."/>
            <person name="Fang X."/>
            <person name="James A.A."/>
        </authorList>
    </citation>
    <scope>NUCLEOTIDE SEQUENCE [LARGE SCALE GENOMIC DNA]</scope>
    <source>
        <strain evidence="4">Foshan</strain>
    </source>
</reference>
<dbReference type="Proteomes" id="UP000069940">
    <property type="component" value="Unassembled WGS sequence"/>
</dbReference>
<evidence type="ECO:0000256" key="1">
    <source>
        <dbReference type="SAM" id="MobiDB-lite"/>
    </source>
</evidence>
<accession>A0ABM1Y2Y7</accession>
<dbReference type="SUPFAM" id="SSF53098">
    <property type="entry name" value="Ribonuclease H-like"/>
    <property type="match status" value="1"/>
</dbReference>
<dbReference type="PROSITE" id="PS50994">
    <property type="entry name" value="INTEGRASE"/>
    <property type="match status" value="1"/>
</dbReference>
<dbReference type="InterPro" id="IPR001584">
    <property type="entry name" value="Integrase_cat-core"/>
</dbReference>
<name>A0ABM1Y2Y7_AEDAL</name>
<feature type="region of interest" description="Disordered" evidence="1">
    <location>
        <begin position="116"/>
        <end position="146"/>
    </location>
</feature>
<dbReference type="PANTHER" id="PTHR37984">
    <property type="entry name" value="PROTEIN CBG26694"/>
    <property type="match status" value="1"/>
</dbReference>
<dbReference type="PANTHER" id="PTHR37984:SF5">
    <property type="entry name" value="PROTEIN NYNRIN-LIKE"/>
    <property type="match status" value="1"/>
</dbReference>
<evidence type="ECO:0000313" key="4">
    <source>
        <dbReference type="Proteomes" id="UP000069940"/>
    </source>
</evidence>
<protein>
    <recommendedName>
        <fullName evidence="2">Integrase catalytic domain-containing protein</fullName>
    </recommendedName>
</protein>
<dbReference type="RefSeq" id="XP_062713180.1">
    <property type="nucleotide sequence ID" value="XM_062857196.1"/>
</dbReference>
<feature type="compositionally biased region" description="Basic and acidic residues" evidence="1">
    <location>
        <begin position="132"/>
        <end position="146"/>
    </location>
</feature>